<keyword evidence="1" id="KW-0472">Membrane</keyword>
<protein>
    <submittedName>
        <fullName evidence="2">Uncharacterized protein</fullName>
    </submittedName>
</protein>
<evidence type="ECO:0000313" key="3">
    <source>
        <dbReference type="Proteomes" id="UP000244069"/>
    </source>
</evidence>
<proteinExistence type="predicted"/>
<gene>
    <name evidence="2" type="ORF">C8N44_12442</name>
</gene>
<evidence type="ECO:0000313" key="2">
    <source>
        <dbReference type="EMBL" id="PTX43830.1"/>
    </source>
</evidence>
<keyword evidence="1" id="KW-0812">Transmembrane</keyword>
<dbReference type="EMBL" id="QBKN01000024">
    <property type="protein sequence ID" value="PTX43830.1"/>
    <property type="molecule type" value="Genomic_DNA"/>
</dbReference>
<accession>A0A2T6AJ40</accession>
<organism evidence="2 3">
    <name type="scientific">Allosediminivita pacifica</name>
    <dbReference type="NCBI Taxonomy" id="1267769"/>
    <lineage>
        <taxon>Bacteria</taxon>
        <taxon>Pseudomonadati</taxon>
        <taxon>Pseudomonadota</taxon>
        <taxon>Alphaproteobacteria</taxon>
        <taxon>Rhodobacterales</taxon>
        <taxon>Paracoccaceae</taxon>
        <taxon>Allosediminivita</taxon>
    </lineage>
</organism>
<feature type="transmembrane region" description="Helical" evidence="1">
    <location>
        <begin position="15"/>
        <end position="33"/>
    </location>
</feature>
<name>A0A2T6AJ40_9RHOB</name>
<dbReference type="AlphaFoldDB" id="A0A2T6AJ40"/>
<comment type="caution">
    <text evidence="2">The sequence shown here is derived from an EMBL/GenBank/DDBJ whole genome shotgun (WGS) entry which is preliminary data.</text>
</comment>
<dbReference type="Proteomes" id="UP000244069">
    <property type="component" value="Unassembled WGS sequence"/>
</dbReference>
<feature type="transmembrane region" description="Helical" evidence="1">
    <location>
        <begin position="39"/>
        <end position="59"/>
    </location>
</feature>
<dbReference type="RefSeq" id="WP_107977985.1">
    <property type="nucleotide sequence ID" value="NZ_BMEZ01000024.1"/>
</dbReference>
<evidence type="ECO:0000256" key="1">
    <source>
        <dbReference type="SAM" id="Phobius"/>
    </source>
</evidence>
<keyword evidence="3" id="KW-1185">Reference proteome</keyword>
<sequence length="176" mass="19080">MSLIRPEAAKVLNRWREALIGAAVLCLGTYWTFLTGPGLLRWAGVAVAMGGVALAVAGIQRARFRGEGQGPGVVHVVEGQITYFGPLTGGVAYIESMRALSLDPRAEPPHWLLEQEGQPTLAIPVNAEGAEQLFDAFAHLPGIRTEKMLRELRGGATEPVLIWRAEPARTRAKRLH</sequence>
<dbReference type="OrthoDB" id="7851333at2"/>
<reference evidence="2 3" key="1">
    <citation type="submission" date="2018-04" db="EMBL/GenBank/DDBJ databases">
        <title>Genomic Encyclopedia of Archaeal and Bacterial Type Strains, Phase II (KMG-II): from individual species to whole genera.</title>
        <authorList>
            <person name="Goeker M."/>
        </authorList>
    </citation>
    <scope>NUCLEOTIDE SEQUENCE [LARGE SCALE GENOMIC DNA]</scope>
    <source>
        <strain evidence="2 3">DSM 29329</strain>
    </source>
</reference>
<keyword evidence="1" id="KW-1133">Transmembrane helix</keyword>